<evidence type="ECO:0000259" key="1">
    <source>
        <dbReference type="Pfam" id="PF06985"/>
    </source>
</evidence>
<dbReference type="STRING" id="155417.A0A4Q4SXC8"/>
<keyword evidence="3" id="KW-1185">Reference proteome</keyword>
<evidence type="ECO:0000313" key="3">
    <source>
        <dbReference type="Proteomes" id="UP000293360"/>
    </source>
</evidence>
<dbReference type="EMBL" id="QJNU01000881">
    <property type="protein sequence ID" value="RYO83932.1"/>
    <property type="molecule type" value="Genomic_DNA"/>
</dbReference>
<proteinExistence type="predicted"/>
<dbReference type="PANTHER" id="PTHR33112">
    <property type="entry name" value="DOMAIN PROTEIN, PUTATIVE-RELATED"/>
    <property type="match status" value="1"/>
</dbReference>
<protein>
    <recommendedName>
        <fullName evidence="1">Heterokaryon incompatibility domain-containing protein</fullName>
    </recommendedName>
</protein>
<dbReference type="AlphaFoldDB" id="A0A4Q4SXC8"/>
<feature type="domain" description="Heterokaryon incompatibility" evidence="1">
    <location>
        <begin position="12"/>
        <end position="134"/>
    </location>
</feature>
<organism evidence="2 3">
    <name type="scientific">Monosporascus ibericus</name>
    <dbReference type="NCBI Taxonomy" id="155417"/>
    <lineage>
        <taxon>Eukaryota</taxon>
        <taxon>Fungi</taxon>
        <taxon>Dikarya</taxon>
        <taxon>Ascomycota</taxon>
        <taxon>Pezizomycotina</taxon>
        <taxon>Sordariomycetes</taxon>
        <taxon>Xylariomycetidae</taxon>
        <taxon>Xylariales</taxon>
        <taxon>Xylariales incertae sedis</taxon>
        <taxon>Monosporascus</taxon>
    </lineage>
</organism>
<dbReference type="OrthoDB" id="47007at2759"/>
<gene>
    <name evidence="2" type="ORF">DL764_009396</name>
</gene>
<evidence type="ECO:0000313" key="2">
    <source>
        <dbReference type="EMBL" id="RYO83932.1"/>
    </source>
</evidence>
<name>A0A4Q4SXC8_9PEZI</name>
<accession>A0A4Q4SXC8</accession>
<comment type="caution">
    <text evidence="2">The sequence shown here is derived from an EMBL/GenBank/DDBJ whole genome shotgun (WGS) entry which is preliminary data.</text>
</comment>
<dbReference type="Pfam" id="PF06985">
    <property type="entry name" value="HET"/>
    <property type="match status" value="1"/>
</dbReference>
<dbReference type="PANTHER" id="PTHR33112:SF10">
    <property type="entry name" value="TOL"/>
    <property type="match status" value="1"/>
</dbReference>
<dbReference type="Proteomes" id="UP000293360">
    <property type="component" value="Unassembled WGS sequence"/>
</dbReference>
<sequence length="372" mass="42830">MTTESNLKKHFVKIDYDALPKTIQDAVKVTREIGVRYLWVDRLCIIQGNTEDWDAESKRMDSVYQNAHLVIAASGAPDPSLGCFLKTSADTTILELPYYLSTWQKAGFMKLALGSGDFKPQCGPLFKRGWALQEWYLARRALHFMPGGLSWKCQENQLGERHTTIDMQQYGEWDYTLTEFSTRELTYKADRLKAVEGLAGAFLRRKADEYHWGVFHSALPGQLLWMRYHIETGSDDLTNIPSWSWAAKGGEKGFWTFDMPELKPEISWEHIQVDYSGNMSVHGPVEEFRIFRAEGGMNQISLVETRALELEWVSIMMQADRTGLISYMIQDSDNPESLGVGVFDDENFERVQVIHCMNVNWSETLHRYVYTM</sequence>
<reference evidence="2 3" key="1">
    <citation type="submission" date="2018-06" db="EMBL/GenBank/DDBJ databases">
        <title>Complete Genomes of Monosporascus.</title>
        <authorList>
            <person name="Robinson A.J."/>
            <person name="Natvig D.O."/>
        </authorList>
    </citation>
    <scope>NUCLEOTIDE SEQUENCE [LARGE SCALE GENOMIC DNA]</scope>
    <source>
        <strain evidence="2 3">CBS 110550</strain>
    </source>
</reference>
<dbReference type="InterPro" id="IPR010730">
    <property type="entry name" value="HET"/>
</dbReference>